<dbReference type="EMBL" id="RSFW01000002">
    <property type="protein sequence ID" value="RSD29176.1"/>
    <property type="molecule type" value="Genomic_DNA"/>
</dbReference>
<protein>
    <submittedName>
        <fullName evidence="2">FAD-binding oxidoreductase</fullName>
    </submittedName>
</protein>
<gene>
    <name evidence="2" type="ORF">EJA10_00520</name>
</gene>
<dbReference type="SUPFAM" id="SSF51905">
    <property type="entry name" value="FAD/NAD(P)-binding domain"/>
    <property type="match status" value="1"/>
</dbReference>
<dbReference type="Proteomes" id="UP000279911">
    <property type="component" value="Unassembled WGS sequence"/>
</dbReference>
<dbReference type="Gene3D" id="3.30.9.10">
    <property type="entry name" value="D-Amino Acid Oxidase, subunit A, domain 2"/>
    <property type="match status" value="1"/>
</dbReference>
<dbReference type="Gene3D" id="3.50.50.60">
    <property type="entry name" value="FAD/NAD(P)-binding domain"/>
    <property type="match status" value="1"/>
</dbReference>
<dbReference type="Pfam" id="PF01266">
    <property type="entry name" value="DAO"/>
    <property type="match status" value="1"/>
</dbReference>
<dbReference type="PANTHER" id="PTHR13847:SF201">
    <property type="entry name" value="PUTATIBE OXIDOREDUCTASE"/>
    <property type="match status" value="1"/>
</dbReference>
<dbReference type="GO" id="GO:0005737">
    <property type="term" value="C:cytoplasm"/>
    <property type="evidence" value="ECO:0007669"/>
    <property type="project" value="TreeGrafter"/>
</dbReference>
<dbReference type="InterPro" id="IPR036188">
    <property type="entry name" value="FAD/NAD-bd_sf"/>
</dbReference>
<reference evidence="3" key="1">
    <citation type="submission" date="2018-12" db="EMBL/GenBank/DDBJ databases">
        <title>Bacillus chawlae sp. nov., Bacillus glennii sp. nov., and Bacillus saganii sp. nov. Isolated from the Vehicle Assembly Building at Kennedy Space Center where the Viking Spacecraft were Assembled.</title>
        <authorList>
            <person name="Seuylemezian A."/>
            <person name="Vaishampayan P."/>
        </authorList>
    </citation>
    <scope>NUCLEOTIDE SEQUENCE [LARGE SCALE GENOMIC DNA]</scope>
    <source>
        <strain evidence="3">DSM 13966</strain>
    </source>
</reference>
<sequence>MGKTNLSVIGGVFVDLHNGRLLWTDNLTELEFNRNTTNKHYDAIIVGGGLSGTLCAYMLAQEGMKLAIIDKRRMATGSTMANTGLLHSLNDIMLKDLIAQIGETKAVRFYRMCQEAIDKLEEATASLPISSEFKRRKTLYYASNEEDAVLLRKEYETLRQFSLDAEFWNRGQIENHFPFSKHAAIVTHQDAEMNPFQFSIGILHHLKRLDVELFNHVTVHNITNCSSGIELLTSMGTLKSENVIFATGYETPPHLSRASSNLDCTFVMASEPIKDLSPWKDRMLIWETKRPYLYLRTTADGRIIAGGLDEKLHRTSKSKEWIRNRAELLRKNVSELFPMLEIKTAFSWGAVFGSSYDQLPLIGRHPARERIYYLLGYGGNGIVYSMLGSIILRDLILERPNKDADIVKLER</sequence>
<evidence type="ECO:0000259" key="1">
    <source>
        <dbReference type="Pfam" id="PF01266"/>
    </source>
</evidence>
<accession>A0A3R9KYV8</accession>
<organism evidence="2 3">
    <name type="scientific">Mesobacillus subterraneus</name>
    <dbReference type="NCBI Taxonomy" id="285983"/>
    <lineage>
        <taxon>Bacteria</taxon>
        <taxon>Bacillati</taxon>
        <taxon>Bacillota</taxon>
        <taxon>Bacilli</taxon>
        <taxon>Bacillales</taxon>
        <taxon>Bacillaceae</taxon>
        <taxon>Mesobacillus</taxon>
    </lineage>
</organism>
<name>A0A3R9KYV8_9BACI</name>
<feature type="domain" description="FAD dependent oxidoreductase" evidence="1">
    <location>
        <begin position="42"/>
        <end position="388"/>
    </location>
</feature>
<comment type="caution">
    <text evidence="2">The sequence shown here is derived from an EMBL/GenBank/DDBJ whole genome shotgun (WGS) entry which is preliminary data.</text>
</comment>
<evidence type="ECO:0000313" key="3">
    <source>
        <dbReference type="Proteomes" id="UP000279911"/>
    </source>
</evidence>
<dbReference type="InterPro" id="IPR006076">
    <property type="entry name" value="FAD-dep_OxRdtase"/>
</dbReference>
<proteinExistence type="predicted"/>
<dbReference type="PANTHER" id="PTHR13847">
    <property type="entry name" value="SARCOSINE DEHYDROGENASE-RELATED"/>
    <property type="match status" value="1"/>
</dbReference>
<dbReference type="OrthoDB" id="571248at2"/>
<dbReference type="AlphaFoldDB" id="A0A3R9KYV8"/>
<evidence type="ECO:0000313" key="2">
    <source>
        <dbReference type="EMBL" id="RSD29176.1"/>
    </source>
</evidence>